<dbReference type="AlphaFoldDB" id="A0A932CP53"/>
<dbReference type="Gene3D" id="1.10.1060.10">
    <property type="entry name" value="Alpha-helical ferredoxin"/>
    <property type="match status" value="1"/>
</dbReference>
<dbReference type="PROSITE" id="PS00198">
    <property type="entry name" value="4FE4S_FER_1"/>
    <property type="match status" value="2"/>
</dbReference>
<dbReference type="InterPro" id="IPR051460">
    <property type="entry name" value="HdrC_iron-sulfur_subunit"/>
</dbReference>
<dbReference type="InterPro" id="IPR036197">
    <property type="entry name" value="NarG-like_sf"/>
</dbReference>
<evidence type="ECO:0000256" key="5">
    <source>
        <dbReference type="ARBA" id="ARBA00023014"/>
    </source>
</evidence>
<dbReference type="Pfam" id="PF02754">
    <property type="entry name" value="CCG"/>
    <property type="match status" value="2"/>
</dbReference>
<dbReference type="SUPFAM" id="SSF103501">
    <property type="entry name" value="Respiratory nitrate reductase 1 gamma chain"/>
    <property type="match status" value="1"/>
</dbReference>
<dbReference type="InterPro" id="IPR004017">
    <property type="entry name" value="Cys_rich_dom"/>
</dbReference>
<keyword evidence="3" id="KW-0560">Oxidoreductase</keyword>
<dbReference type="GO" id="GO:0005886">
    <property type="term" value="C:plasma membrane"/>
    <property type="evidence" value="ECO:0007669"/>
    <property type="project" value="TreeGrafter"/>
</dbReference>
<dbReference type="PROSITE" id="PS51379">
    <property type="entry name" value="4FE4S_FER_2"/>
    <property type="match status" value="1"/>
</dbReference>
<dbReference type="InterPro" id="IPR017896">
    <property type="entry name" value="4Fe4S_Fe-S-bd"/>
</dbReference>
<evidence type="ECO:0000256" key="4">
    <source>
        <dbReference type="ARBA" id="ARBA00023004"/>
    </source>
</evidence>
<organism evidence="8 9">
    <name type="scientific">Tectimicrobiota bacterium</name>
    <dbReference type="NCBI Taxonomy" id="2528274"/>
    <lineage>
        <taxon>Bacteria</taxon>
        <taxon>Pseudomonadati</taxon>
        <taxon>Nitrospinota/Tectimicrobiota group</taxon>
        <taxon>Candidatus Tectimicrobiota</taxon>
    </lineage>
</organism>
<feature type="transmembrane region" description="Helical" evidence="6">
    <location>
        <begin position="120"/>
        <end position="142"/>
    </location>
</feature>
<feature type="transmembrane region" description="Helical" evidence="6">
    <location>
        <begin position="208"/>
        <end position="229"/>
    </location>
</feature>
<evidence type="ECO:0000259" key="7">
    <source>
        <dbReference type="PROSITE" id="PS51379"/>
    </source>
</evidence>
<comment type="caution">
    <text evidence="8">The sequence shown here is derived from an EMBL/GenBank/DDBJ whole genome shotgun (WGS) entry which is preliminary data.</text>
</comment>
<dbReference type="EMBL" id="JACPRF010000265">
    <property type="protein sequence ID" value="MBI2876963.1"/>
    <property type="molecule type" value="Genomic_DNA"/>
</dbReference>
<dbReference type="PANTHER" id="PTHR43255:SF1">
    <property type="entry name" value="IRON-SULFUR-BINDING OXIDOREDUCTASE FADF-RELATED"/>
    <property type="match status" value="1"/>
</dbReference>
<dbReference type="GO" id="GO:0016491">
    <property type="term" value="F:oxidoreductase activity"/>
    <property type="evidence" value="ECO:0007669"/>
    <property type="project" value="UniProtKB-KW"/>
</dbReference>
<sequence length="671" mass="73954">MMVVDPVGVTLLGLPGYGLLWVLALLSFGVFGRRLLGLVHLLRRARPEDRFDQLGRRFWHFVAYVLGQRRLFEEPGIGLAHFLIFWGFVLFAGAFLWNLLRGLFPFLPVPYADEVGVVSLLLEIFAVLVLAAVGAAAVRRVFFPPPHLQQTLDAVLILSLIAALMVSFLLGQGFRGVAQGPSGWSPIGSLLAALLSAWPALAGSSPGLYALMWWTHIAVVLGFLAYLPYSKHLHLLASPFNVFFGTLRPAGDLGAGGAGEELVGGSSRWKEFTWRQLLNGLACAECGRCDRACPALSSGYALSPRTIVHQVKEHLLEAGWGARKDGAPAGDGGGALIGGLVSEAELWACATCLACMERCPVLNEHLALIVQMRRSLVGQGSLDRTLQETLTRMGRYGNSFGQSDRMRARWTQGLDFQVKDARKEPVEYLWFVGDYASYDPRMQEATRATARIFQGAGLDFGILYEGERNTGNDVRRVGEEGLFEMLREKNLRALEKAGFQAIVTTDPHTYNTLRNEYPGGAEGVPVWHSSELLNRLILQGRLPLKRGLNVRVTYHDPCYLGRYNGIYEAPRRVLRALGLQLVEMPRSRSRSYCCGGGGGRIWMEEPPGVQERPAQNRLREALSLPEVQVLAIACPKEMAMFGDAITTTGNEGKIAVKELSQFVWEAMEIEN</sequence>
<keyword evidence="6" id="KW-0472">Membrane</keyword>
<dbReference type="PANTHER" id="PTHR43255">
    <property type="entry name" value="IRON-SULFUR-BINDING OXIDOREDUCTASE FADF-RELATED-RELATED"/>
    <property type="match status" value="1"/>
</dbReference>
<feature type="transmembrane region" description="Helical" evidence="6">
    <location>
        <begin position="183"/>
        <end position="201"/>
    </location>
</feature>
<dbReference type="InterPro" id="IPR017900">
    <property type="entry name" value="4Fe4S_Fe_S_CS"/>
</dbReference>
<keyword evidence="5" id="KW-0411">Iron-sulfur</keyword>
<evidence type="ECO:0000256" key="6">
    <source>
        <dbReference type="SAM" id="Phobius"/>
    </source>
</evidence>
<evidence type="ECO:0000313" key="9">
    <source>
        <dbReference type="Proteomes" id="UP000769766"/>
    </source>
</evidence>
<dbReference type="Pfam" id="PF13187">
    <property type="entry name" value="Fer4_9"/>
    <property type="match status" value="1"/>
</dbReference>
<reference evidence="8" key="1">
    <citation type="submission" date="2020-07" db="EMBL/GenBank/DDBJ databases">
        <title>Huge and variable diversity of episymbiotic CPR bacteria and DPANN archaea in groundwater ecosystems.</title>
        <authorList>
            <person name="He C.Y."/>
            <person name="Keren R."/>
            <person name="Whittaker M."/>
            <person name="Farag I.F."/>
            <person name="Doudna J."/>
            <person name="Cate J.H.D."/>
            <person name="Banfield J.F."/>
        </authorList>
    </citation>
    <scope>NUCLEOTIDE SEQUENCE</scope>
    <source>
        <strain evidence="8">NC_groundwater_672_Ag_B-0.1um_62_36</strain>
    </source>
</reference>
<keyword evidence="6" id="KW-0812">Transmembrane</keyword>
<gene>
    <name evidence="8" type="ORF">HYY20_08780</name>
</gene>
<evidence type="ECO:0000256" key="2">
    <source>
        <dbReference type="ARBA" id="ARBA00022723"/>
    </source>
</evidence>
<feature type="transmembrane region" description="Helical" evidence="6">
    <location>
        <begin position="154"/>
        <end position="171"/>
    </location>
</feature>
<proteinExistence type="predicted"/>
<accession>A0A932CP53</accession>
<feature type="transmembrane region" description="Helical" evidence="6">
    <location>
        <begin position="79"/>
        <end position="100"/>
    </location>
</feature>
<dbReference type="Proteomes" id="UP000769766">
    <property type="component" value="Unassembled WGS sequence"/>
</dbReference>
<dbReference type="GO" id="GO:0046872">
    <property type="term" value="F:metal ion binding"/>
    <property type="evidence" value="ECO:0007669"/>
    <property type="project" value="UniProtKB-KW"/>
</dbReference>
<protein>
    <submittedName>
        <fullName evidence="8">(Fe-S)-binding protein</fullName>
    </submittedName>
</protein>
<keyword evidence="1" id="KW-0004">4Fe-4S</keyword>
<dbReference type="InterPro" id="IPR009051">
    <property type="entry name" value="Helical_ferredxn"/>
</dbReference>
<dbReference type="Gene3D" id="1.20.950.20">
    <property type="entry name" value="Transmembrane di-heme cytochromes, Chain C"/>
    <property type="match status" value="1"/>
</dbReference>
<dbReference type="SUPFAM" id="SSF46548">
    <property type="entry name" value="alpha-helical ferredoxin"/>
    <property type="match status" value="1"/>
</dbReference>
<feature type="transmembrane region" description="Helical" evidence="6">
    <location>
        <begin position="20"/>
        <end position="42"/>
    </location>
</feature>
<name>A0A932CP53_UNCTE</name>
<dbReference type="GO" id="GO:0051539">
    <property type="term" value="F:4 iron, 4 sulfur cluster binding"/>
    <property type="evidence" value="ECO:0007669"/>
    <property type="project" value="UniProtKB-KW"/>
</dbReference>
<evidence type="ECO:0000256" key="1">
    <source>
        <dbReference type="ARBA" id="ARBA00022485"/>
    </source>
</evidence>
<keyword evidence="4" id="KW-0408">Iron</keyword>
<evidence type="ECO:0000256" key="3">
    <source>
        <dbReference type="ARBA" id="ARBA00023002"/>
    </source>
</evidence>
<feature type="domain" description="4Fe-4S ferredoxin-type" evidence="7">
    <location>
        <begin position="274"/>
        <end position="305"/>
    </location>
</feature>
<keyword evidence="2" id="KW-0479">Metal-binding</keyword>
<keyword evidence="6" id="KW-1133">Transmembrane helix</keyword>
<evidence type="ECO:0000313" key="8">
    <source>
        <dbReference type="EMBL" id="MBI2876963.1"/>
    </source>
</evidence>